<dbReference type="Pfam" id="PF01258">
    <property type="entry name" value="zf-dskA_traR"/>
    <property type="match status" value="1"/>
</dbReference>
<organism evidence="6 7">
    <name type="scientific">Candidatus Buchananbacteria bacterium RBG_13_39_9</name>
    <dbReference type="NCBI Taxonomy" id="1797531"/>
    <lineage>
        <taxon>Bacteria</taxon>
        <taxon>Candidatus Buchananiibacteriota</taxon>
    </lineage>
</organism>
<dbReference type="SUPFAM" id="SSF57716">
    <property type="entry name" value="Glucocorticoid receptor-like (DNA-binding domain)"/>
    <property type="match status" value="1"/>
</dbReference>
<dbReference type="InterPro" id="IPR037187">
    <property type="entry name" value="DnaK_N"/>
</dbReference>
<feature type="domain" description="Zinc finger DksA/TraR C4-type" evidence="5">
    <location>
        <begin position="85"/>
        <end position="117"/>
    </location>
</feature>
<accession>A0A1G1XR92</accession>
<gene>
    <name evidence="6" type="ORF">A2Y67_01915</name>
</gene>
<sequence>MAERKRKKSRKQQIAALRKELVERQGLLQAKLQDLEVESCKGGSDLADCSSQESHVRSVIAERKKVQDEILRIKSALQRIDGAGYGICQDCEEEISLQRLEAVPTAIRCVECQKLHEDRVGVRRSHHAVSMA</sequence>
<evidence type="ECO:0000256" key="3">
    <source>
        <dbReference type="ARBA" id="ARBA00022833"/>
    </source>
</evidence>
<keyword evidence="3" id="KW-0862">Zinc</keyword>
<dbReference type="PANTHER" id="PTHR33823:SF4">
    <property type="entry name" value="GENERAL STRESS PROTEIN 16O"/>
    <property type="match status" value="1"/>
</dbReference>
<evidence type="ECO:0000313" key="6">
    <source>
        <dbReference type="EMBL" id="OGY42126.1"/>
    </source>
</evidence>
<dbReference type="Proteomes" id="UP000176260">
    <property type="component" value="Unassembled WGS sequence"/>
</dbReference>
<evidence type="ECO:0000256" key="4">
    <source>
        <dbReference type="PROSITE-ProRule" id="PRU00510"/>
    </source>
</evidence>
<dbReference type="PROSITE" id="PS51128">
    <property type="entry name" value="ZF_DKSA_2"/>
    <property type="match status" value="1"/>
</dbReference>
<proteinExistence type="predicted"/>
<protein>
    <recommendedName>
        <fullName evidence="5">Zinc finger DksA/TraR C4-type domain-containing protein</fullName>
    </recommendedName>
</protein>
<keyword evidence="2" id="KW-0863">Zinc-finger</keyword>
<evidence type="ECO:0000313" key="7">
    <source>
        <dbReference type="Proteomes" id="UP000176260"/>
    </source>
</evidence>
<evidence type="ECO:0000256" key="1">
    <source>
        <dbReference type="ARBA" id="ARBA00022723"/>
    </source>
</evidence>
<comment type="caution">
    <text evidence="6">The sequence shown here is derived from an EMBL/GenBank/DDBJ whole genome shotgun (WGS) entry which is preliminary data.</text>
</comment>
<dbReference type="AlphaFoldDB" id="A0A1G1XR92"/>
<name>A0A1G1XR92_9BACT</name>
<dbReference type="GO" id="GO:0008270">
    <property type="term" value="F:zinc ion binding"/>
    <property type="evidence" value="ECO:0007669"/>
    <property type="project" value="UniProtKB-KW"/>
</dbReference>
<evidence type="ECO:0000256" key="2">
    <source>
        <dbReference type="ARBA" id="ARBA00022771"/>
    </source>
</evidence>
<feature type="zinc finger region" description="dksA C4-type" evidence="4">
    <location>
        <begin position="88"/>
        <end position="112"/>
    </location>
</feature>
<keyword evidence="1" id="KW-0479">Metal-binding</keyword>
<dbReference type="EMBL" id="MHIA01000017">
    <property type="protein sequence ID" value="OGY42126.1"/>
    <property type="molecule type" value="Genomic_DNA"/>
</dbReference>
<dbReference type="InterPro" id="IPR000962">
    <property type="entry name" value="Znf_DskA_TraR"/>
</dbReference>
<dbReference type="SUPFAM" id="SSF109635">
    <property type="entry name" value="DnaK suppressor protein DksA, alpha-hairpin domain"/>
    <property type="match status" value="1"/>
</dbReference>
<dbReference type="PANTHER" id="PTHR33823">
    <property type="entry name" value="RNA POLYMERASE-BINDING TRANSCRIPTION FACTOR DKSA-RELATED"/>
    <property type="match status" value="1"/>
</dbReference>
<reference evidence="6 7" key="1">
    <citation type="journal article" date="2016" name="Nat. Commun.">
        <title>Thousands of microbial genomes shed light on interconnected biogeochemical processes in an aquifer system.</title>
        <authorList>
            <person name="Anantharaman K."/>
            <person name="Brown C.T."/>
            <person name="Hug L.A."/>
            <person name="Sharon I."/>
            <person name="Castelle C.J."/>
            <person name="Probst A.J."/>
            <person name="Thomas B.C."/>
            <person name="Singh A."/>
            <person name="Wilkins M.J."/>
            <person name="Karaoz U."/>
            <person name="Brodie E.L."/>
            <person name="Williams K.H."/>
            <person name="Hubbard S.S."/>
            <person name="Banfield J.F."/>
        </authorList>
    </citation>
    <scope>NUCLEOTIDE SEQUENCE [LARGE SCALE GENOMIC DNA]</scope>
</reference>
<evidence type="ECO:0000259" key="5">
    <source>
        <dbReference type="Pfam" id="PF01258"/>
    </source>
</evidence>
<dbReference type="Gene3D" id="1.20.120.910">
    <property type="entry name" value="DksA, coiled-coil domain"/>
    <property type="match status" value="1"/>
</dbReference>